<dbReference type="Proteomes" id="UP000886597">
    <property type="component" value="Unassembled WGS sequence"/>
</dbReference>
<proteinExistence type="predicted"/>
<evidence type="ECO:0000259" key="1">
    <source>
        <dbReference type="Pfam" id="PF06983"/>
    </source>
</evidence>
<dbReference type="Proteomes" id="UP000886607">
    <property type="component" value="Unassembled WGS sequence"/>
</dbReference>
<dbReference type="InterPro" id="IPR029068">
    <property type="entry name" value="Glyas_Bleomycin-R_OHBP_Dase"/>
</dbReference>
<dbReference type="PIRSF" id="PIRSF021700">
    <property type="entry name" value="3_dmu_93_MTrfase"/>
    <property type="match status" value="1"/>
</dbReference>
<evidence type="ECO:0000313" key="3">
    <source>
        <dbReference type="EMBL" id="GEQ53877.1"/>
    </source>
</evidence>
<dbReference type="AlphaFoldDB" id="A0AAN4UAM9"/>
<dbReference type="Gene3D" id="3.10.180.10">
    <property type="entry name" value="2,3-Dihydroxybiphenyl 1,2-Dioxygenase, domain 1"/>
    <property type="match status" value="1"/>
</dbReference>
<evidence type="ECO:0000313" key="4">
    <source>
        <dbReference type="Proteomes" id="UP000886597"/>
    </source>
</evidence>
<keyword evidence="5" id="KW-1185">Reference proteome</keyword>
<dbReference type="EMBL" id="BKBO01000007">
    <property type="protein sequence ID" value="GEQ48781.1"/>
    <property type="molecule type" value="Genomic_DNA"/>
</dbReference>
<evidence type="ECO:0000313" key="5">
    <source>
        <dbReference type="Proteomes" id="UP000886607"/>
    </source>
</evidence>
<dbReference type="PANTHER" id="PTHR33990:SF2">
    <property type="entry name" value="PHNB-LIKE DOMAIN-CONTAINING PROTEIN"/>
    <property type="match status" value="1"/>
</dbReference>
<dbReference type="GeneID" id="69985526"/>
<gene>
    <name evidence="2" type="ORF">TK11N_06330</name>
    <name evidence="3" type="ORF">TK2N_07210</name>
</gene>
<dbReference type="PANTHER" id="PTHR33990">
    <property type="entry name" value="PROTEIN YJDN-RELATED"/>
    <property type="match status" value="1"/>
</dbReference>
<dbReference type="Pfam" id="PF06983">
    <property type="entry name" value="3-dmu-9_3-mt"/>
    <property type="match status" value="1"/>
</dbReference>
<dbReference type="EMBL" id="BKBQ01000008">
    <property type="protein sequence ID" value="GEQ53877.1"/>
    <property type="molecule type" value="Genomic_DNA"/>
</dbReference>
<accession>A0AAN4UAM9</accession>
<dbReference type="SUPFAM" id="SSF54593">
    <property type="entry name" value="Glyoxalase/Bleomycin resistance protein/Dihydroxybiphenyl dioxygenase"/>
    <property type="match status" value="1"/>
</dbReference>
<evidence type="ECO:0000313" key="2">
    <source>
        <dbReference type="EMBL" id="GEQ48781.1"/>
    </source>
</evidence>
<feature type="domain" description="PhnB-like" evidence="1">
    <location>
        <begin position="2"/>
        <end position="120"/>
    </location>
</feature>
<name>A0AAN4UAM9_9ENTE</name>
<dbReference type="CDD" id="cd06588">
    <property type="entry name" value="PhnB_like"/>
    <property type="match status" value="1"/>
</dbReference>
<dbReference type="RefSeq" id="WP_124006062.1">
    <property type="nucleotide sequence ID" value="NZ_BJYN01000041.1"/>
</dbReference>
<protein>
    <recommendedName>
        <fullName evidence="1">PhnB-like domain-containing protein</fullName>
    </recommendedName>
</protein>
<reference evidence="3" key="1">
    <citation type="submission" date="2019-08" db="EMBL/GenBank/DDBJ databases">
        <authorList>
            <person name="Ishikawa M."/>
            <person name="Suzuki T."/>
            <person name="Matsutani M."/>
        </authorList>
    </citation>
    <scope>NUCLEOTIDE SEQUENCE</scope>
    <source>
        <strain evidence="3">7C1</strain>
        <strain evidence="2">8C4</strain>
    </source>
</reference>
<organism evidence="3 4">
    <name type="scientific">Tetragenococcus koreensis</name>
    <dbReference type="NCBI Taxonomy" id="290335"/>
    <lineage>
        <taxon>Bacteria</taxon>
        <taxon>Bacillati</taxon>
        <taxon>Bacillota</taxon>
        <taxon>Bacilli</taxon>
        <taxon>Lactobacillales</taxon>
        <taxon>Enterococcaceae</taxon>
        <taxon>Tetragenococcus</taxon>
    </lineage>
</organism>
<sequence length="165" mass="18624">MQKIVTNLWFDTQAEEAAQFYVSLFEDSRIHNITRYGPSGAEVSGMPEGSVLTVEYTLNGQEYIAINGGPAFTFTHAISLMVNCDTQEEIDRLWTAFCEEGKPEECGWLTDKFGLSWQIVPTELNELLDNSDPVKVENVNRALFSMKKLDIDQLRKAATSNPHEQ</sequence>
<reference evidence="3" key="2">
    <citation type="journal article" date="2020" name="Int. Dairy J.">
        <title>Lactic acid bacterial diversity in Brie cheese focusing on salt concentration and pH of isolation medium and characterisation of halophilic and alkaliphilic lactic acid bacterial isolates.</title>
        <authorList>
            <person name="Unno R."/>
            <person name="Matsutani M."/>
            <person name="Suzuki T."/>
            <person name="Kodama K."/>
            <person name="Matsushita H."/>
            <person name="Yamasato K."/>
            <person name="Koizumi Y."/>
            <person name="Ishikawa M."/>
        </authorList>
    </citation>
    <scope>NUCLEOTIDE SEQUENCE</scope>
    <source>
        <strain evidence="3">7C1</strain>
        <strain evidence="2">8C4</strain>
    </source>
</reference>
<dbReference type="InterPro" id="IPR009725">
    <property type="entry name" value="3_dmu_93_MTrfase"/>
</dbReference>
<dbReference type="InterPro" id="IPR028973">
    <property type="entry name" value="PhnB-like"/>
</dbReference>
<comment type="caution">
    <text evidence="3">The sequence shown here is derived from an EMBL/GenBank/DDBJ whole genome shotgun (WGS) entry which is preliminary data.</text>
</comment>
<dbReference type="KEGG" id="tkr:C7K43_06155"/>